<feature type="domain" description="Helicase C-terminal" evidence="11">
    <location>
        <begin position="2368"/>
        <end position="2521"/>
    </location>
</feature>
<dbReference type="PROSITE" id="PS00411">
    <property type="entry name" value="KINESIN_MOTOR_1"/>
    <property type="match status" value="1"/>
</dbReference>
<dbReference type="PRINTS" id="PR00380">
    <property type="entry name" value="KINESINHEAVY"/>
</dbReference>
<dbReference type="InterPro" id="IPR001650">
    <property type="entry name" value="Helicase_C-like"/>
</dbReference>
<dbReference type="InterPro" id="IPR019821">
    <property type="entry name" value="Kinesin_motor_CS"/>
</dbReference>
<feature type="coiled-coil region" evidence="7">
    <location>
        <begin position="1880"/>
        <end position="1907"/>
    </location>
</feature>
<dbReference type="PANTHER" id="PTHR16193:SF0">
    <property type="entry name" value="TETRATRICOPEPTIDE REPEAT PROTEIN 27"/>
    <property type="match status" value="1"/>
</dbReference>
<dbReference type="PROSITE" id="PS50067">
    <property type="entry name" value="KINESIN_MOTOR_2"/>
    <property type="match status" value="1"/>
</dbReference>
<evidence type="ECO:0000256" key="8">
    <source>
        <dbReference type="SAM" id="MobiDB-lite"/>
    </source>
</evidence>
<feature type="domain" description="Kinesin motor" evidence="9">
    <location>
        <begin position="1007"/>
        <end position="1359"/>
    </location>
</feature>
<evidence type="ECO:0000313" key="13">
    <source>
        <dbReference type="Proteomes" id="UP001178507"/>
    </source>
</evidence>
<sequence length="2987" mass="335413">MDTQSFLLRVEYALLSLEPGTLVPKVPDLTEDVKADFEALRRLAEPARAGCLQELLADSWLQPLAQPLERAQVEASLAAGGLEKLQEDLLAACCAFASSPARALAVQMLGVAFLQHFLRANCTGPAQQEDDPVLPFHPSALAEASTWGPQILAALEVDGEPPYELLACPGYLWLSALLLQLLPEASPLACDPRASLSVWRGRCAFAWQLSLAEASERGSGQCPALFRAAVVDLVGEPGASTSPLAQQGFLDREALVSIQTAAAPLLRTWNRTSPGIPPVIVEEEEEKAEGSDALEAMLGLFDGSSASPPSTLKDAPDDIRACLLVELANRLCWYGRLKVWQQASDAACRAADFDYELTGVLGIKREHQTQEFAQLVVKAKGKENAKGIEIEESDTKAPGTLSLKAVDDMTDVLETPKLSQSVSDKERQEIERPLKAAEQLILLTRCHYIWASSNPNDEMVLQEINALAQRILKKQDLPVEEEAAEGPLFTANWLTFSCGLWFRCRAEHHRNKTRERAAFQLQSLVDQFSDVKPSAAHRLRMAHSCGYPARFHLQHEMASRMMRMGMVSTAHEQFKALRMWPEAVECLIVAERKVEAEDLVKDLIEKNPSPRLWCCLGDILKDPKHYETAWDLSKKRFARAQRSLGRYHFEKKQLAKAVESFKLALDINPMFEGIWFTLGVGLMQLERMEEAMVAFSRVISINDEDGQAWANLAAVHLHQERVKEARTCMMEATKRCRQNWRMWESFQGICIKLRDISGVIQSLRRLVELEQMGRVKRQILGMVTQAVVTDMPDLFEGRSGRTCMRQLLDFYKFATDHTASRPDFWGFYAHLQEAAGDDKAALESRLRQGRALQARLWDENDPETFSEYLQELLECFDLVDQTMDDPRTKDIAKAESPAFSSTVAEAAKKLRDKLELTVQEPQWKPAVGKLAALAQKAERRCASPAASRFQLGARGLMSTNSLVLSEAGDEARLRLDGPAGRGAQCSAFALAGVEGGSRGRPFFMGDPIKVCVRVRPLSASATEDNEIVCVRVPPADSPDKIPNTVMLMHNRSHAKTYNFDRVYWSVKPTDSHYVSQERLMEDLGGELRDNVIGGYHSCLFAYGQTGSGKTYTVLGNDSSPEQRGLLPRIVQEIFENIAELKSPSNEVTVTISYLEIYNEQIRDLLVTSEDTRWKLEVRANPKYGNFVFGLKEVPVMDWPNMKAWLDFGVKARAVASTSMNATSSRSHCIFTMELIQKQWSGGTCNQLRSKLSVVDLAGSERQKKTQATGSRLKEGAMINQSLHNLSLVISRLAEPMKAKEQKRNPDFIPFRQSKLTFLMLEDCLRGNSKTVLIAALSPAGFNFDETMSTLQFAQNAKAVKTNAKKNENLEETLMKELEAECARLRKLVSTDAGQGQQQELEALEAMQRKYGRNLQEQLMKLAEDLQKQREMLLGNAGLTSLEMTKSMGLEGGTPHLLNVCYDPELNGCLIYFLLRGVRYTLGPDASASISLRGLGMLPKMLEIRNIDNCQVTLSYIAGRVLLNGCQVRSEANLYHNDRIMAGQAFCFRLVVPGKGMKRELELETALDEVEMQDDLNYQQCLLLTQNLQNRIGEARSHQFRLGFQKVCRLVSEANALAEDLCPRERLLFSAEILSVPGDNQEASEVTLESVVRLRRLDTGKARWRSFVRDKVLKPRKKPLSLLDHFVKVSMPVRSGQTSLLMNLEEFSQRLQHFRDVFKWRSDGHALEDLRPAERDCWDYTPPWIHREMEQEQLERGTPAQSAQGSRELMLEEELASLRRLLEAKDNRIEALELAMAKDKAGQRERRPSTSLGREAPGVRKDAHGQVMSRVRELIDSGRQRQAAEQQLLERHLQDLATGSSSSLEKLRALRSEVRSEVHFKNTATDEAERLAAQLQSCEEKLEEKLRHGSCSGEYDVEQHLLDSEADAATQLMLAAAQLSGKSKERWELPRRAMPTQCRKRVFRAVALLVVLPHLVTRAFAPWRLHGSRQPRSWRVARYQAAQDDKGEWLSPAEQRRIHRAVEAKALEALAVGNLPPGRELELISALDLQTVPWAQLPIRLKEALGLPLKDRGIDSLALNLSVAVQAKDYSANSGAVPLNRLTNFYFLAKAEGSPLRPHVQHLVVATNESTQLPKRWQWTGAAHRRYSAAEIEAFRGGAGRKLGADTARWPHQLQCLRRCLDFMRNASQRDFFVQMATGTGKSLVMADLLAELGQEQRACVIVPKLDLMEQMARLLEETLHRRKVCRVGTGYEADLTADVFVCVRNSAWRLQNLTLDLLLLDEAHHYEPAALSEEPQPSDSQLAANDVAGVHATQVLKLNARKRIFFSATLIRNLPDFDFGLRPAIEAGVIQDYTVMVPVVSEGDPRPSLVELLRNLPFARKALAFCNTVQEAKHFTRLLSDAGIAADHYNSHTTHARRQDVLNSFTEGEARGGIRVLVTVDVLSEGVDLPVADTCLFVAPRHGVRLRQCVGRVLRKHSSKVDALVLAPPIVRRENNIRMAKPDTELTRLISELAAADASFHASLHTADTQESCRVGVVAARVSSGDQELAEEAAKVLRLHVFPRACRGYLGEDHFETGYQELLAFLGQDGHVTMPRHIVTANNFRLGQWVWRQRQQRRAGKLSQGQIQRLDSLAFVWHLPEHKWQLGFEELVAYTREHGNTQVPAGYKTAGGFGLRRWVNVQRWAKSAGKLSEERAQRLNSLDFVWGKSTVSLTQRWERGFEELVAYTQEHGHAQVPAGYKTAGGFGLGRWVSTQRRAKPAGKLSEERAQRLNSLDFVWGKRTMSFEQRWERGFEELVAYTREHGNTQVPAGYKTAGGFGLRRWVNVQRWAKSAGKLSEERAQRLNSLDFVWGKRTMSFEQRWELGFEELVAYTQEHGNAQVPAGYKTACGFCLGIWVRDFVWGKSTVSSKQRWERGFEELVAYTREHGNTQVPAGYKTAGGFGLRRWVNVQRWAKSAGKLSEERTQRLNSLGQGEHVIRAEVEAWI</sequence>
<evidence type="ECO:0000259" key="9">
    <source>
        <dbReference type="PROSITE" id="PS50067"/>
    </source>
</evidence>
<feature type="coiled-coil region" evidence="7">
    <location>
        <begin position="1767"/>
        <end position="1794"/>
    </location>
</feature>
<keyword evidence="13" id="KW-1185">Reference proteome</keyword>
<dbReference type="GO" id="GO:0008017">
    <property type="term" value="F:microtubule binding"/>
    <property type="evidence" value="ECO:0007669"/>
    <property type="project" value="InterPro"/>
</dbReference>
<dbReference type="InterPro" id="IPR005114">
    <property type="entry name" value="Helicase_assoc"/>
</dbReference>
<dbReference type="SUPFAM" id="SSF49879">
    <property type="entry name" value="SMAD/FHA domain"/>
    <property type="match status" value="1"/>
</dbReference>
<keyword evidence="2 5" id="KW-0547">Nucleotide-binding</keyword>
<dbReference type="InterPro" id="IPR036961">
    <property type="entry name" value="Kinesin_motor_dom_sf"/>
</dbReference>
<dbReference type="GO" id="GO:0005524">
    <property type="term" value="F:ATP binding"/>
    <property type="evidence" value="ECO:0007669"/>
    <property type="project" value="UniProtKB-UniRule"/>
</dbReference>
<dbReference type="GO" id="GO:0016787">
    <property type="term" value="F:hydrolase activity"/>
    <property type="evidence" value="ECO:0007669"/>
    <property type="project" value="InterPro"/>
</dbReference>
<dbReference type="InterPro" id="IPR019734">
    <property type="entry name" value="TPR_rpt"/>
</dbReference>
<keyword evidence="5" id="KW-0505">Motor protein</keyword>
<evidence type="ECO:0000259" key="10">
    <source>
        <dbReference type="PROSITE" id="PS51192"/>
    </source>
</evidence>
<dbReference type="InterPro" id="IPR027417">
    <property type="entry name" value="P-loop_NTPase"/>
</dbReference>
<dbReference type="Pfam" id="PF03457">
    <property type="entry name" value="HA"/>
    <property type="match status" value="6"/>
</dbReference>
<dbReference type="InterPro" id="IPR008984">
    <property type="entry name" value="SMAD_FHA_dom_sf"/>
</dbReference>
<gene>
    <name evidence="12" type="ORF">EVOR1521_LOCUS23466</name>
</gene>
<dbReference type="Gene3D" id="2.60.200.20">
    <property type="match status" value="1"/>
</dbReference>
<reference evidence="12" key="1">
    <citation type="submission" date="2023-08" db="EMBL/GenBank/DDBJ databases">
        <authorList>
            <person name="Chen Y."/>
            <person name="Shah S."/>
            <person name="Dougan E. K."/>
            <person name="Thang M."/>
            <person name="Chan C."/>
        </authorList>
    </citation>
    <scope>NUCLEOTIDE SEQUENCE</scope>
</reference>
<keyword evidence="4 5" id="KW-0067">ATP-binding</keyword>
<dbReference type="Gene3D" id="1.25.40.10">
    <property type="entry name" value="Tetratricopeptide repeat domain"/>
    <property type="match status" value="1"/>
</dbReference>
<feature type="region of interest" description="Disordered" evidence="8">
    <location>
        <begin position="1798"/>
        <end position="1822"/>
    </location>
</feature>
<evidence type="ECO:0000256" key="7">
    <source>
        <dbReference type="SAM" id="Coils"/>
    </source>
</evidence>
<feature type="repeat" description="TPR" evidence="6">
    <location>
        <begin position="672"/>
        <end position="705"/>
    </location>
</feature>
<dbReference type="SMART" id="SM00028">
    <property type="entry name" value="TPR"/>
    <property type="match status" value="3"/>
</dbReference>
<dbReference type="PROSITE" id="PS51194">
    <property type="entry name" value="HELICASE_CTER"/>
    <property type="match status" value="1"/>
</dbReference>
<evidence type="ECO:0000256" key="4">
    <source>
        <dbReference type="ARBA" id="ARBA00022840"/>
    </source>
</evidence>
<feature type="repeat" description="TPR" evidence="6">
    <location>
        <begin position="638"/>
        <end position="671"/>
    </location>
</feature>
<accession>A0AA36J6K1</accession>
<dbReference type="SMART" id="SM00487">
    <property type="entry name" value="DEXDc"/>
    <property type="match status" value="1"/>
</dbReference>
<comment type="caution">
    <text evidence="12">The sequence shown here is derived from an EMBL/GenBank/DDBJ whole genome shotgun (WGS) entry which is preliminary data.</text>
</comment>
<evidence type="ECO:0000313" key="12">
    <source>
        <dbReference type="EMBL" id="CAJ1400034.1"/>
    </source>
</evidence>
<dbReference type="InterPro" id="IPR011990">
    <property type="entry name" value="TPR-like_helical_dom_sf"/>
</dbReference>
<dbReference type="GO" id="GO:0003777">
    <property type="term" value="F:microtubule motor activity"/>
    <property type="evidence" value="ECO:0007669"/>
    <property type="project" value="InterPro"/>
</dbReference>
<dbReference type="EMBL" id="CAUJNA010003357">
    <property type="protein sequence ID" value="CAJ1400034.1"/>
    <property type="molecule type" value="Genomic_DNA"/>
</dbReference>
<organism evidence="12 13">
    <name type="scientific">Effrenium voratum</name>
    <dbReference type="NCBI Taxonomy" id="2562239"/>
    <lineage>
        <taxon>Eukaryota</taxon>
        <taxon>Sar</taxon>
        <taxon>Alveolata</taxon>
        <taxon>Dinophyceae</taxon>
        <taxon>Suessiales</taxon>
        <taxon>Symbiodiniaceae</taxon>
        <taxon>Effrenium</taxon>
    </lineage>
</organism>
<keyword evidence="3 6" id="KW-0802">TPR repeat</keyword>
<dbReference type="Proteomes" id="UP001178507">
    <property type="component" value="Unassembled WGS sequence"/>
</dbReference>
<feature type="coiled-coil region" evidence="7">
    <location>
        <begin position="1360"/>
        <end position="1387"/>
    </location>
</feature>
<dbReference type="PANTHER" id="PTHR16193">
    <property type="entry name" value="TETRATRICOPEPTIDE REPEAT PROTEIN 27"/>
    <property type="match status" value="1"/>
</dbReference>
<dbReference type="PROSITE" id="PS50005">
    <property type="entry name" value="TPR"/>
    <property type="match status" value="2"/>
</dbReference>
<dbReference type="SMART" id="SM00490">
    <property type="entry name" value="HELICc"/>
    <property type="match status" value="1"/>
</dbReference>
<evidence type="ECO:0000256" key="6">
    <source>
        <dbReference type="PROSITE-ProRule" id="PRU00339"/>
    </source>
</evidence>
<feature type="domain" description="Helicase ATP-binding" evidence="10">
    <location>
        <begin position="2182"/>
        <end position="2348"/>
    </location>
</feature>
<dbReference type="GO" id="GO:0007018">
    <property type="term" value="P:microtubule-based movement"/>
    <property type="evidence" value="ECO:0007669"/>
    <property type="project" value="InterPro"/>
</dbReference>
<dbReference type="Pfam" id="PF00225">
    <property type="entry name" value="Kinesin"/>
    <property type="match status" value="1"/>
</dbReference>
<dbReference type="InterPro" id="IPR006935">
    <property type="entry name" value="Helicase/UvrB_N"/>
</dbReference>
<dbReference type="InterPro" id="IPR044244">
    <property type="entry name" value="TTC27/Emw1"/>
</dbReference>
<protein>
    <submittedName>
        <fullName evidence="12">Uncharacterized protein</fullName>
    </submittedName>
</protein>
<evidence type="ECO:0000256" key="1">
    <source>
        <dbReference type="ARBA" id="ARBA00022737"/>
    </source>
</evidence>
<evidence type="ECO:0000256" key="5">
    <source>
        <dbReference type="PROSITE-ProRule" id="PRU00283"/>
    </source>
</evidence>
<feature type="binding site" evidence="5">
    <location>
        <begin position="1103"/>
        <end position="1110"/>
    </location>
    <ligand>
        <name>ATP</name>
        <dbReference type="ChEBI" id="CHEBI:30616"/>
    </ligand>
</feature>
<dbReference type="Pfam" id="PF00271">
    <property type="entry name" value="Helicase_C"/>
    <property type="match status" value="1"/>
</dbReference>
<dbReference type="PROSITE" id="PS51192">
    <property type="entry name" value="HELICASE_ATP_BIND_1"/>
    <property type="match status" value="1"/>
</dbReference>
<dbReference type="Gene3D" id="3.40.850.10">
    <property type="entry name" value="Kinesin motor domain"/>
    <property type="match status" value="1"/>
</dbReference>
<comment type="similarity">
    <text evidence="5">Belongs to the TRAFAC class myosin-kinesin ATPase superfamily. Kinesin family.</text>
</comment>
<dbReference type="InterPro" id="IPR014001">
    <property type="entry name" value="Helicase_ATP-bd"/>
</dbReference>
<dbReference type="Pfam" id="PF04851">
    <property type="entry name" value="ResIII"/>
    <property type="match status" value="1"/>
</dbReference>
<evidence type="ECO:0000256" key="3">
    <source>
        <dbReference type="ARBA" id="ARBA00022803"/>
    </source>
</evidence>
<keyword evidence="7" id="KW-0175">Coiled coil</keyword>
<keyword evidence="1" id="KW-0677">Repeat</keyword>
<dbReference type="Gene3D" id="3.40.50.300">
    <property type="entry name" value="P-loop containing nucleotide triphosphate hydrolases"/>
    <property type="match status" value="2"/>
</dbReference>
<dbReference type="SUPFAM" id="SSF48452">
    <property type="entry name" value="TPR-like"/>
    <property type="match status" value="1"/>
</dbReference>
<name>A0AA36J6K1_9DINO</name>
<dbReference type="SMART" id="SM00129">
    <property type="entry name" value="KISc"/>
    <property type="match status" value="1"/>
</dbReference>
<dbReference type="GO" id="GO:0003677">
    <property type="term" value="F:DNA binding"/>
    <property type="evidence" value="ECO:0007669"/>
    <property type="project" value="InterPro"/>
</dbReference>
<dbReference type="InterPro" id="IPR001752">
    <property type="entry name" value="Kinesin_motor_dom"/>
</dbReference>
<feature type="compositionally biased region" description="Basic and acidic residues" evidence="8">
    <location>
        <begin position="1798"/>
        <end position="1807"/>
    </location>
</feature>
<proteinExistence type="inferred from homology"/>
<evidence type="ECO:0000256" key="2">
    <source>
        <dbReference type="ARBA" id="ARBA00022741"/>
    </source>
</evidence>
<dbReference type="SUPFAM" id="SSF52540">
    <property type="entry name" value="P-loop containing nucleoside triphosphate hydrolases"/>
    <property type="match status" value="2"/>
</dbReference>
<evidence type="ECO:0000259" key="11">
    <source>
        <dbReference type="PROSITE" id="PS51194"/>
    </source>
</evidence>
<dbReference type="Gene3D" id="6.10.140.530">
    <property type="match status" value="5"/>
</dbReference>